<dbReference type="PROSITE" id="PS00518">
    <property type="entry name" value="ZF_RING_1"/>
    <property type="match status" value="1"/>
</dbReference>
<evidence type="ECO:0000256" key="3">
    <source>
        <dbReference type="ARBA" id="ARBA00022833"/>
    </source>
</evidence>
<organism evidence="6 7">
    <name type="scientific">Zosterops lateralis melanops</name>
    <dbReference type="NCBI Taxonomy" id="1220523"/>
    <lineage>
        <taxon>Eukaryota</taxon>
        <taxon>Metazoa</taxon>
        <taxon>Chordata</taxon>
        <taxon>Craniata</taxon>
        <taxon>Vertebrata</taxon>
        <taxon>Euteleostomi</taxon>
        <taxon>Archelosauria</taxon>
        <taxon>Archosauria</taxon>
        <taxon>Dinosauria</taxon>
        <taxon>Saurischia</taxon>
        <taxon>Theropoda</taxon>
        <taxon>Coelurosauria</taxon>
        <taxon>Aves</taxon>
        <taxon>Neognathae</taxon>
        <taxon>Neoaves</taxon>
        <taxon>Telluraves</taxon>
        <taxon>Australaves</taxon>
        <taxon>Passeriformes</taxon>
        <taxon>Sylvioidea</taxon>
        <taxon>Zosteropidae</taxon>
        <taxon>Zosterops</taxon>
    </lineage>
</organism>
<dbReference type="InterPro" id="IPR001841">
    <property type="entry name" value="Znf_RING"/>
</dbReference>
<dbReference type="InterPro" id="IPR013083">
    <property type="entry name" value="Znf_RING/FYVE/PHD"/>
</dbReference>
<dbReference type="PROSITE" id="PS50089">
    <property type="entry name" value="ZF_RING_2"/>
    <property type="match status" value="1"/>
</dbReference>
<dbReference type="Gene3D" id="3.30.40.10">
    <property type="entry name" value="Zinc/RING finger domain, C3HC4 (zinc finger)"/>
    <property type="match status" value="1"/>
</dbReference>
<keyword evidence="7" id="KW-1185">Reference proteome</keyword>
<dbReference type="Ensembl" id="ENSZLMT00000012045.1">
    <property type="protein sequence ID" value="ENSZLMP00000011726.1"/>
    <property type="gene ID" value="ENSZLMG00000008159.1"/>
</dbReference>
<reference evidence="6" key="1">
    <citation type="submission" date="2025-08" db="UniProtKB">
        <authorList>
            <consortium name="Ensembl"/>
        </authorList>
    </citation>
    <scope>IDENTIFICATION</scope>
</reference>
<dbReference type="Pfam" id="PF00097">
    <property type="entry name" value="zf-C3HC4"/>
    <property type="match status" value="1"/>
</dbReference>
<protein>
    <recommendedName>
        <fullName evidence="5">RING-type domain-containing protein</fullName>
    </recommendedName>
</protein>
<keyword evidence="2 4" id="KW-0863">Zinc-finger</keyword>
<proteinExistence type="predicted"/>
<name>A0A8D2PCA0_ZOSLA</name>
<evidence type="ECO:0000259" key="5">
    <source>
        <dbReference type="PROSITE" id="PS50089"/>
    </source>
</evidence>
<dbReference type="SUPFAM" id="SSF57850">
    <property type="entry name" value="RING/U-box"/>
    <property type="match status" value="1"/>
</dbReference>
<keyword evidence="3" id="KW-0862">Zinc</keyword>
<sequence length="98" mass="11823">MRFNKTKCKVLNLGQDNPQYQHRLGDEQMENSPVRRTWGCWWVREMDNCCPICLDSWKEISYILPCLHQFCYSCILQWWPWGLFSHPCIRYFGGCLRG</sequence>
<dbReference type="SMART" id="SM00184">
    <property type="entry name" value="RING"/>
    <property type="match status" value="1"/>
</dbReference>
<dbReference type="InterPro" id="IPR017907">
    <property type="entry name" value="Znf_RING_CS"/>
</dbReference>
<evidence type="ECO:0000256" key="1">
    <source>
        <dbReference type="ARBA" id="ARBA00022723"/>
    </source>
</evidence>
<dbReference type="InterPro" id="IPR018957">
    <property type="entry name" value="Znf_C3HC4_RING-type"/>
</dbReference>
<dbReference type="GO" id="GO:0008270">
    <property type="term" value="F:zinc ion binding"/>
    <property type="evidence" value="ECO:0007669"/>
    <property type="project" value="UniProtKB-KW"/>
</dbReference>
<reference evidence="6" key="2">
    <citation type="submission" date="2025-09" db="UniProtKB">
        <authorList>
            <consortium name="Ensembl"/>
        </authorList>
    </citation>
    <scope>IDENTIFICATION</scope>
</reference>
<evidence type="ECO:0000256" key="4">
    <source>
        <dbReference type="PROSITE-ProRule" id="PRU00175"/>
    </source>
</evidence>
<dbReference type="AlphaFoldDB" id="A0A8D2PCA0"/>
<keyword evidence="1" id="KW-0479">Metal-binding</keyword>
<feature type="domain" description="RING-type" evidence="5">
    <location>
        <begin position="50"/>
        <end position="88"/>
    </location>
</feature>
<accession>A0A8D2PCA0</accession>
<evidence type="ECO:0000313" key="7">
    <source>
        <dbReference type="Proteomes" id="UP000694401"/>
    </source>
</evidence>
<dbReference type="Proteomes" id="UP000694401">
    <property type="component" value="Unassembled WGS sequence"/>
</dbReference>
<evidence type="ECO:0000313" key="6">
    <source>
        <dbReference type="Ensembl" id="ENSZLMP00000011726.1"/>
    </source>
</evidence>
<evidence type="ECO:0000256" key="2">
    <source>
        <dbReference type="ARBA" id="ARBA00022771"/>
    </source>
</evidence>